<feature type="transmembrane region" description="Helical" evidence="1">
    <location>
        <begin position="159"/>
        <end position="176"/>
    </location>
</feature>
<accession>A0A2A9NIV7</accession>
<feature type="transmembrane region" description="Helical" evidence="1">
    <location>
        <begin position="25"/>
        <end position="47"/>
    </location>
</feature>
<evidence type="ECO:0000256" key="1">
    <source>
        <dbReference type="SAM" id="Phobius"/>
    </source>
</evidence>
<evidence type="ECO:0008006" key="6">
    <source>
        <dbReference type="Google" id="ProtNLM"/>
    </source>
</evidence>
<dbReference type="STRING" id="703135.A0A2A9NIV7"/>
<protein>
    <recommendedName>
        <fullName evidence="6">Cytochrome b561 domain-containing protein</fullName>
    </recommendedName>
</protein>
<evidence type="ECO:0000259" key="3">
    <source>
        <dbReference type="Pfam" id="PF10355"/>
    </source>
</evidence>
<dbReference type="InterPro" id="IPR018827">
    <property type="entry name" value="YTP1_C"/>
</dbReference>
<organism evidence="4 5">
    <name type="scientific">Amanita thiersii Skay4041</name>
    <dbReference type="NCBI Taxonomy" id="703135"/>
    <lineage>
        <taxon>Eukaryota</taxon>
        <taxon>Fungi</taxon>
        <taxon>Dikarya</taxon>
        <taxon>Basidiomycota</taxon>
        <taxon>Agaricomycotina</taxon>
        <taxon>Agaricomycetes</taxon>
        <taxon>Agaricomycetidae</taxon>
        <taxon>Agaricales</taxon>
        <taxon>Pluteineae</taxon>
        <taxon>Amanitaceae</taxon>
        <taxon>Amanita</taxon>
    </lineage>
</organism>
<keyword evidence="1" id="KW-1133">Transmembrane helix</keyword>
<feature type="domain" description="DUF2427" evidence="2">
    <location>
        <begin position="15"/>
        <end position="109"/>
    </location>
</feature>
<dbReference type="PANTHER" id="PTHR31685">
    <property type="entry name" value="INTEGRAL MEMBRANE PROTEIN (AFU_ORTHOLOGUE AFUA_6G12730)-RELATED"/>
    <property type="match status" value="1"/>
</dbReference>
<keyword evidence="5" id="KW-1185">Reference proteome</keyword>
<name>A0A2A9NIV7_9AGAR</name>
<dbReference type="OrthoDB" id="4137487at2759"/>
<dbReference type="Pfam" id="PF10355">
    <property type="entry name" value="Ytp1"/>
    <property type="match status" value="1"/>
</dbReference>
<feature type="transmembrane region" description="Helical" evidence="1">
    <location>
        <begin position="53"/>
        <end position="72"/>
    </location>
</feature>
<dbReference type="InterPro" id="IPR018825">
    <property type="entry name" value="DUF2427"/>
</dbReference>
<gene>
    <name evidence="4" type="ORF">AMATHDRAFT_77108</name>
</gene>
<dbReference type="CDD" id="cd08760">
    <property type="entry name" value="Cyt_b561_FRRS1_like"/>
    <property type="match status" value="1"/>
</dbReference>
<reference evidence="4 5" key="1">
    <citation type="submission" date="2014-02" db="EMBL/GenBank/DDBJ databases">
        <title>Transposable element dynamics among asymbiotic and ectomycorrhizal Amanita fungi.</title>
        <authorList>
            <consortium name="DOE Joint Genome Institute"/>
            <person name="Hess J."/>
            <person name="Skrede I."/>
            <person name="Wolfe B."/>
            <person name="LaButti K."/>
            <person name="Ohm R.A."/>
            <person name="Grigoriev I.V."/>
            <person name="Pringle A."/>
        </authorList>
    </citation>
    <scope>NUCLEOTIDE SEQUENCE [LARGE SCALE GENOMIC DNA]</scope>
    <source>
        <strain evidence="4 5">SKay4041</strain>
    </source>
</reference>
<keyword evidence="1" id="KW-0812">Transmembrane</keyword>
<feature type="transmembrane region" description="Helical" evidence="1">
    <location>
        <begin position="188"/>
        <end position="207"/>
    </location>
</feature>
<dbReference type="EMBL" id="KZ302100">
    <property type="protein sequence ID" value="PFH47640.1"/>
    <property type="molecule type" value="Genomic_DNA"/>
</dbReference>
<evidence type="ECO:0000313" key="5">
    <source>
        <dbReference type="Proteomes" id="UP000242287"/>
    </source>
</evidence>
<dbReference type="PANTHER" id="PTHR31685:SF2">
    <property type="entry name" value="PROTEIN YTP1"/>
    <property type="match status" value="1"/>
</dbReference>
<feature type="transmembrane region" description="Helical" evidence="1">
    <location>
        <begin position="316"/>
        <end position="336"/>
    </location>
</feature>
<feature type="transmembrane region" description="Helical" evidence="1">
    <location>
        <begin position="84"/>
        <end position="106"/>
    </location>
</feature>
<feature type="transmembrane region" description="Helical" evidence="1">
    <location>
        <begin position="126"/>
        <end position="147"/>
    </location>
</feature>
<evidence type="ECO:0000259" key="2">
    <source>
        <dbReference type="Pfam" id="PF10348"/>
    </source>
</evidence>
<feature type="transmembrane region" description="Helical" evidence="1">
    <location>
        <begin position="356"/>
        <end position="379"/>
    </location>
</feature>
<proteinExistence type="predicted"/>
<dbReference type="Pfam" id="PF10348">
    <property type="entry name" value="DUF2427"/>
    <property type="match status" value="1"/>
</dbReference>
<evidence type="ECO:0000313" key="4">
    <source>
        <dbReference type="EMBL" id="PFH47640.1"/>
    </source>
</evidence>
<dbReference type="AlphaFoldDB" id="A0A2A9NIV7"/>
<sequence>MAFPHCVVGHEVSEEDTKAPVDSILWIHIFPQAAVWGILFPIGMVLGLTRSRWHVPLQATGFLLTFTGYILGHSHKDPAFPGSAHGIFGNILVILMLYQLALGIYLKLHMHEKTFRPYLVGQCLGHYIIGSVFIAYGTIMVILLLVGEAWVRRSNRSPEWWDSWVIMFWVIINTFTGQPSNTWSIKDMQHTILGILWWTGGLLEVFMSRNKQRNIVPSLMFRHSTGWMMSQHAQALMLAHKVHSAFGYTLFFAGFARIIEICFLPSTSMTAHAPTTVTFSGSDDGSTSIHMLDEARYVAEAERTTWRDQEKVKAAIAFRHLPPFALLISSHRLLLIAATDEELENVHDHKMDPVTYILIMFSITFLLYFFINFLIHLYANSGRNVLQQQQLGNEEGIHLLMGGSNKEGEGKWYYRVPVIAGAANRE</sequence>
<feature type="domain" description="Protein YTP1-like C-terminal" evidence="3">
    <location>
        <begin position="111"/>
        <end position="378"/>
    </location>
</feature>
<dbReference type="Proteomes" id="UP000242287">
    <property type="component" value="Unassembled WGS sequence"/>
</dbReference>
<keyword evidence="1" id="KW-0472">Membrane</keyword>